<dbReference type="Proteomes" id="UP000886883">
    <property type="component" value="Unassembled WGS sequence"/>
</dbReference>
<evidence type="ECO:0000256" key="1">
    <source>
        <dbReference type="ARBA" id="ARBA00004651"/>
    </source>
</evidence>
<feature type="coiled-coil region" evidence="9">
    <location>
        <begin position="372"/>
        <end position="399"/>
    </location>
</feature>
<dbReference type="EMBL" id="DWXE01000043">
    <property type="protein sequence ID" value="HJB92065.1"/>
    <property type="molecule type" value="Genomic_DNA"/>
</dbReference>
<evidence type="ECO:0000256" key="9">
    <source>
        <dbReference type="SAM" id="Coils"/>
    </source>
</evidence>
<reference evidence="12" key="1">
    <citation type="journal article" date="2021" name="PeerJ">
        <title>Extensive microbial diversity within the chicken gut microbiome revealed by metagenomics and culture.</title>
        <authorList>
            <person name="Gilroy R."/>
            <person name="Ravi A."/>
            <person name="Getino M."/>
            <person name="Pursley I."/>
            <person name="Horton D.L."/>
            <person name="Alikhan N.F."/>
            <person name="Baker D."/>
            <person name="Gharbi K."/>
            <person name="Hall N."/>
            <person name="Watson M."/>
            <person name="Adriaenssens E.M."/>
            <person name="Foster-Nyarko E."/>
            <person name="Jarju S."/>
            <person name="Secka A."/>
            <person name="Antonio M."/>
            <person name="Oren A."/>
            <person name="Chaudhuri R.R."/>
            <person name="La Ragione R."/>
            <person name="Hildebrand F."/>
            <person name="Pallen M.J."/>
        </authorList>
    </citation>
    <scope>NUCLEOTIDE SEQUENCE</scope>
    <source>
        <strain evidence="12">USAMLcec3-2134</strain>
    </source>
</reference>
<keyword evidence="7 10" id="KW-1133">Transmembrane helix</keyword>
<dbReference type="PANTHER" id="PTHR34220">
    <property type="entry name" value="SENSOR HISTIDINE KINASE YPDA"/>
    <property type="match status" value="1"/>
</dbReference>
<evidence type="ECO:0000256" key="10">
    <source>
        <dbReference type="SAM" id="Phobius"/>
    </source>
</evidence>
<evidence type="ECO:0000256" key="8">
    <source>
        <dbReference type="ARBA" id="ARBA00023136"/>
    </source>
</evidence>
<protein>
    <submittedName>
        <fullName evidence="12">Sensor histidine kinase</fullName>
    </submittedName>
</protein>
<dbReference type="Gene3D" id="3.30.450.20">
    <property type="entry name" value="PAS domain"/>
    <property type="match status" value="1"/>
</dbReference>
<keyword evidence="9" id="KW-0175">Coiled coil</keyword>
<dbReference type="InterPro" id="IPR003594">
    <property type="entry name" value="HATPase_dom"/>
</dbReference>
<dbReference type="AlphaFoldDB" id="A0A9D2MUU6"/>
<evidence type="ECO:0000259" key="11">
    <source>
        <dbReference type="PROSITE" id="PS50885"/>
    </source>
</evidence>
<feature type="domain" description="HAMP" evidence="11">
    <location>
        <begin position="325"/>
        <end position="377"/>
    </location>
</feature>
<accession>A0A9D2MUU6</accession>
<comment type="caution">
    <text evidence="12">The sequence shown here is derived from an EMBL/GenBank/DDBJ whole genome shotgun (WGS) entry which is preliminary data.</text>
</comment>
<evidence type="ECO:0000256" key="2">
    <source>
        <dbReference type="ARBA" id="ARBA00022475"/>
    </source>
</evidence>
<reference evidence="12" key="2">
    <citation type="submission" date="2021-04" db="EMBL/GenBank/DDBJ databases">
        <authorList>
            <person name="Gilroy R."/>
        </authorList>
    </citation>
    <scope>NUCLEOTIDE SEQUENCE</scope>
    <source>
        <strain evidence="12">USAMLcec3-2134</strain>
    </source>
</reference>
<keyword evidence="2" id="KW-1003">Cell membrane</keyword>
<dbReference type="InterPro" id="IPR033479">
    <property type="entry name" value="dCache_1"/>
</dbReference>
<evidence type="ECO:0000256" key="5">
    <source>
        <dbReference type="ARBA" id="ARBA00022692"/>
    </source>
</evidence>
<dbReference type="InterPro" id="IPR010559">
    <property type="entry name" value="Sig_transdc_His_kin_internal"/>
</dbReference>
<dbReference type="Gene3D" id="1.10.287.130">
    <property type="match status" value="1"/>
</dbReference>
<evidence type="ECO:0000256" key="3">
    <source>
        <dbReference type="ARBA" id="ARBA00022553"/>
    </source>
</evidence>
<dbReference type="Pfam" id="PF06580">
    <property type="entry name" value="His_kinase"/>
    <property type="match status" value="1"/>
</dbReference>
<dbReference type="GO" id="GO:0000155">
    <property type="term" value="F:phosphorelay sensor kinase activity"/>
    <property type="evidence" value="ECO:0007669"/>
    <property type="project" value="InterPro"/>
</dbReference>
<dbReference type="Pfam" id="PF02518">
    <property type="entry name" value="HATPase_c"/>
    <property type="match status" value="1"/>
</dbReference>
<dbReference type="Pfam" id="PF02743">
    <property type="entry name" value="dCache_1"/>
    <property type="match status" value="1"/>
</dbReference>
<dbReference type="GO" id="GO:0005886">
    <property type="term" value="C:plasma membrane"/>
    <property type="evidence" value="ECO:0007669"/>
    <property type="project" value="UniProtKB-SubCell"/>
</dbReference>
<keyword evidence="5 10" id="KW-0812">Transmembrane</keyword>
<dbReference type="InterPro" id="IPR036890">
    <property type="entry name" value="HATPase_C_sf"/>
</dbReference>
<dbReference type="SMART" id="SM00304">
    <property type="entry name" value="HAMP"/>
    <property type="match status" value="1"/>
</dbReference>
<keyword evidence="8 10" id="KW-0472">Membrane</keyword>
<dbReference type="Gene3D" id="3.30.565.10">
    <property type="entry name" value="Histidine kinase-like ATPase, C-terminal domain"/>
    <property type="match status" value="1"/>
</dbReference>
<sequence length="599" mass="67989">MKGNFGVRLKTQLIAVFTVLLTVLLGAVGVLTYQRVEIVVERQSANITQQYFRQSAYNIQSFAQEIDNTLKLLTQVPALQEYLGSGWKDEFDVIMNANKVFEAAAQTMSNYDYIESVYFFGANGVVLGATSSHNLIVRGREKQQSFYSGAIHEKVLKNRWETYWFGTYTSEDFRLEGEADPLEKVPYISVARSVNIRGRHEATVVLNMKQSVLADMIGQADEEQRRESFLVDENGIIVVHRNGERMGEAFEGFDEMEPGGDGSFMQGDMQINYRSLDGEGMPWILVSEVSSSELYGEIRSLRQWFVLIVLAGWALAWAVSCYWLYRLTKPLDKLREGMKKMGEGDLGWQLENGSRNELGMLGQQFNHMSHSIRDLVEQVQSAEREKRLLEQEALQAQINPHFLFNTLSNIKYMAMIVKSNTIVECITALGNFLSPIYKSEGDFWSVKQEMEYIGNYVKIMNYRFGGRIALVWDCPEALKEESILKFILQPLVENSISHGFEKREGEGRISIRFSGERKGLTICVEDDGQGMTTEKLLSLRQELDAGERRQGIRKGHIGISNVHRRLKLYYGPSSGLTVDCSGDGGTRVTVRIVTFSRKP</sequence>
<organism evidence="12 13">
    <name type="scientific">Candidatus Eisenbergiella merdigallinarum</name>
    <dbReference type="NCBI Taxonomy" id="2838552"/>
    <lineage>
        <taxon>Bacteria</taxon>
        <taxon>Bacillati</taxon>
        <taxon>Bacillota</taxon>
        <taxon>Clostridia</taxon>
        <taxon>Lachnospirales</taxon>
        <taxon>Lachnospiraceae</taxon>
        <taxon>Eisenbergiella</taxon>
    </lineage>
</organism>
<keyword evidence="3" id="KW-0597">Phosphoprotein</keyword>
<comment type="subcellular location">
    <subcellularLocation>
        <location evidence="1">Cell membrane</location>
        <topology evidence="1">Multi-pass membrane protein</topology>
    </subcellularLocation>
</comment>
<dbReference type="SMART" id="SM00387">
    <property type="entry name" value="HATPase_c"/>
    <property type="match status" value="1"/>
</dbReference>
<evidence type="ECO:0000313" key="13">
    <source>
        <dbReference type="Proteomes" id="UP000886883"/>
    </source>
</evidence>
<keyword evidence="4" id="KW-0808">Transferase</keyword>
<dbReference type="SUPFAM" id="SSF158472">
    <property type="entry name" value="HAMP domain-like"/>
    <property type="match status" value="1"/>
</dbReference>
<name>A0A9D2MUU6_9FIRM</name>
<evidence type="ECO:0000256" key="4">
    <source>
        <dbReference type="ARBA" id="ARBA00022679"/>
    </source>
</evidence>
<gene>
    <name evidence="12" type="ORF">H9763_11460</name>
</gene>
<proteinExistence type="predicted"/>
<dbReference type="CDD" id="cd06225">
    <property type="entry name" value="HAMP"/>
    <property type="match status" value="1"/>
</dbReference>
<dbReference type="InterPro" id="IPR050640">
    <property type="entry name" value="Bact_2-comp_sensor_kinase"/>
</dbReference>
<evidence type="ECO:0000313" key="12">
    <source>
        <dbReference type="EMBL" id="HJB92065.1"/>
    </source>
</evidence>
<dbReference type="SUPFAM" id="SSF55874">
    <property type="entry name" value="ATPase domain of HSP90 chaperone/DNA topoisomerase II/histidine kinase"/>
    <property type="match status" value="1"/>
</dbReference>
<evidence type="ECO:0000256" key="6">
    <source>
        <dbReference type="ARBA" id="ARBA00022777"/>
    </source>
</evidence>
<feature type="transmembrane region" description="Helical" evidence="10">
    <location>
        <begin position="12"/>
        <end position="33"/>
    </location>
</feature>
<dbReference type="InterPro" id="IPR003660">
    <property type="entry name" value="HAMP_dom"/>
</dbReference>
<feature type="transmembrane region" description="Helical" evidence="10">
    <location>
        <begin position="304"/>
        <end position="325"/>
    </location>
</feature>
<evidence type="ECO:0000256" key="7">
    <source>
        <dbReference type="ARBA" id="ARBA00022989"/>
    </source>
</evidence>
<dbReference type="PANTHER" id="PTHR34220:SF7">
    <property type="entry name" value="SENSOR HISTIDINE KINASE YPDA"/>
    <property type="match status" value="1"/>
</dbReference>
<dbReference type="PROSITE" id="PS50885">
    <property type="entry name" value="HAMP"/>
    <property type="match status" value="1"/>
</dbReference>
<dbReference type="Pfam" id="PF00672">
    <property type="entry name" value="HAMP"/>
    <property type="match status" value="1"/>
</dbReference>
<keyword evidence="6 12" id="KW-0418">Kinase</keyword>